<protein>
    <recommendedName>
        <fullName evidence="3">N-acetyltransferase domain-containing protein</fullName>
    </recommendedName>
</protein>
<dbReference type="AlphaFoldDB" id="A0A098S8F6"/>
<dbReference type="Gene3D" id="3.40.630.30">
    <property type="match status" value="1"/>
</dbReference>
<evidence type="ECO:0000256" key="2">
    <source>
        <dbReference type="ARBA" id="ARBA00023315"/>
    </source>
</evidence>
<feature type="domain" description="N-acetyltransferase" evidence="3">
    <location>
        <begin position="1"/>
        <end position="160"/>
    </location>
</feature>
<dbReference type="PANTHER" id="PTHR42919">
    <property type="entry name" value="N-ALPHA-ACETYLTRANSFERASE"/>
    <property type="match status" value="1"/>
</dbReference>
<keyword evidence="1" id="KW-0808">Transferase</keyword>
<dbReference type="InterPro" id="IPR000182">
    <property type="entry name" value="GNAT_dom"/>
</dbReference>
<evidence type="ECO:0000259" key="3">
    <source>
        <dbReference type="PROSITE" id="PS51186"/>
    </source>
</evidence>
<evidence type="ECO:0000313" key="5">
    <source>
        <dbReference type="Proteomes" id="UP000029736"/>
    </source>
</evidence>
<evidence type="ECO:0000313" key="4">
    <source>
        <dbReference type="EMBL" id="KGE88804.1"/>
    </source>
</evidence>
<dbReference type="SUPFAM" id="SSF55729">
    <property type="entry name" value="Acyl-CoA N-acyltransferases (Nat)"/>
    <property type="match status" value="1"/>
</dbReference>
<dbReference type="PROSITE" id="PS51186">
    <property type="entry name" value="GNAT"/>
    <property type="match status" value="1"/>
</dbReference>
<reference evidence="4 5" key="1">
    <citation type="journal article" date="2014" name="Int. J. Syst. Evol. Microbiol.">
        <title>Phaeodactylibacter xiamenensis gen. nov., sp. nov., a member of the family Saprospiraceae isolated from the marine alga Phaeodactylum tricornutum.</title>
        <authorList>
            <person name="Chen Z.Jr."/>
            <person name="Lei X."/>
            <person name="Lai Q."/>
            <person name="Li Y."/>
            <person name="Zhang B."/>
            <person name="Zhang J."/>
            <person name="Zhang H."/>
            <person name="Yang L."/>
            <person name="Zheng W."/>
            <person name="Tian Y."/>
            <person name="Yu Z."/>
            <person name="Xu H.Jr."/>
            <person name="Zheng T."/>
        </authorList>
    </citation>
    <scope>NUCLEOTIDE SEQUENCE [LARGE SCALE GENOMIC DNA]</scope>
    <source>
        <strain evidence="4 5">KD52</strain>
    </source>
</reference>
<name>A0A098S8F6_9BACT</name>
<gene>
    <name evidence="4" type="ORF">IX84_06610</name>
</gene>
<keyword evidence="2" id="KW-0012">Acyltransferase</keyword>
<proteinExistence type="predicted"/>
<keyword evidence="5" id="KW-1185">Reference proteome</keyword>
<comment type="caution">
    <text evidence="4">The sequence shown here is derived from an EMBL/GenBank/DDBJ whole genome shotgun (WGS) entry which is preliminary data.</text>
</comment>
<dbReference type="EMBL" id="JPOS01000016">
    <property type="protein sequence ID" value="KGE88804.1"/>
    <property type="molecule type" value="Genomic_DNA"/>
</dbReference>
<accession>A0A098S8F6</accession>
<dbReference type="STRING" id="1524460.IX84_06610"/>
<dbReference type="Pfam" id="PF00583">
    <property type="entry name" value="Acetyltransf_1"/>
    <property type="match status" value="1"/>
</dbReference>
<organism evidence="4 5">
    <name type="scientific">Phaeodactylibacter xiamenensis</name>
    <dbReference type="NCBI Taxonomy" id="1524460"/>
    <lineage>
        <taxon>Bacteria</taxon>
        <taxon>Pseudomonadati</taxon>
        <taxon>Bacteroidota</taxon>
        <taxon>Saprospiria</taxon>
        <taxon>Saprospirales</taxon>
        <taxon>Haliscomenobacteraceae</taxon>
        <taxon>Phaeodactylibacter</taxon>
    </lineage>
</organism>
<dbReference type="GO" id="GO:0016747">
    <property type="term" value="F:acyltransferase activity, transferring groups other than amino-acyl groups"/>
    <property type="evidence" value="ECO:0007669"/>
    <property type="project" value="InterPro"/>
</dbReference>
<dbReference type="CDD" id="cd04301">
    <property type="entry name" value="NAT_SF"/>
    <property type="match status" value="1"/>
</dbReference>
<dbReference type="InterPro" id="IPR016181">
    <property type="entry name" value="Acyl_CoA_acyltransferase"/>
</dbReference>
<dbReference type="Proteomes" id="UP000029736">
    <property type="component" value="Unassembled WGS sequence"/>
</dbReference>
<sequence length="160" mass="17934">MTVRALRQVESGFLADMLYEAIFIPEGHGPLPKAVIQDPSLSRYIENWGKDKLDIAWVAEADHQLVGAVWGRLFNQEHKGFGYVDDRTPELSMAVVAEYRNQGIGTRLMKSIASEYLKLGVEYLSLSVDKANPAVNLYQRLGYTVAGETATSLTMRKRLK</sequence>
<dbReference type="InterPro" id="IPR051556">
    <property type="entry name" value="N-term/lysine_N-AcTrnsfr"/>
</dbReference>
<evidence type="ECO:0000256" key="1">
    <source>
        <dbReference type="ARBA" id="ARBA00022679"/>
    </source>
</evidence>
<dbReference type="PANTHER" id="PTHR42919:SF8">
    <property type="entry name" value="N-ALPHA-ACETYLTRANSFERASE 50"/>
    <property type="match status" value="1"/>
</dbReference>